<evidence type="ECO:0000313" key="3">
    <source>
        <dbReference type="Proteomes" id="UP000006727"/>
    </source>
</evidence>
<organism evidence="1">
    <name type="scientific">Physcomitrium patens</name>
    <name type="common">Spreading-leaved earth moss</name>
    <name type="synonym">Physcomitrella patens</name>
    <dbReference type="NCBI Taxonomy" id="3218"/>
    <lineage>
        <taxon>Eukaryota</taxon>
        <taxon>Viridiplantae</taxon>
        <taxon>Streptophyta</taxon>
        <taxon>Embryophyta</taxon>
        <taxon>Bryophyta</taxon>
        <taxon>Bryophytina</taxon>
        <taxon>Bryopsida</taxon>
        <taxon>Funariidae</taxon>
        <taxon>Funariales</taxon>
        <taxon>Funariaceae</taxon>
        <taxon>Physcomitrium</taxon>
    </lineage>
</organism>
<gene>
    <name evidence="1" type="ORF">PHYPA_019193</name>
</gene>
<keyword evidence="3" id="KW-1185">Reference proteome</keyword>
<dbReference type="PaxDb" id="3218-PP1S124_54V6.1"/>
<dbReference type="EnsemblPlants" id="Pp3c15_2240V3.1">
    <property type="protein sequence ID" value="PAC:32927718.CDS.1"/>
    <property type="gene ID" value="Pp3c15_2240"/>
</dbReference>
<dbReference type="EnsemblPlants" id="Pp3c15_2240V3.2">
    <property type="protein sequence ID" value="PAC:32927719.CDS.1"/>
    <property type="gene ID" value="Pp3c15_2240"/>
</dbReference>
<accession>A0A2K1JBK7</accession>
<dbReference type="Proteomes" id="UP000006727">
    <property type="component" value="Chromosome 15"/>
</dbReference>
<reference evidence="2" key="3">
    <citation type="submission" date="2020-12" db="UniProtKB">
        <authorList>
            <consortium name="EnsemblPlants"/>
        </authorList>
    </citation>
    <scope>IDENTIFICATION</scope>
</reference>
<sequence>MCCVRIGWRGGGLFLVPLSTADINLPFYSRCGSLELDDIVGKMPCGGCWRQPPTCDQVQKTISNVSLILILSSAPHSLRAAAPSHSCSSLADP</sequence>
<protein>
    <submittedName>
        <fullName evidence="1 2">Uncharacterized protein</fullName>
    </submittedName>
</protein>
<dbReference type="Gramene" id="Pp3c15_2240V3.1">
    <property type="protein sequence ID" value="PAC:32927718.CDS.1"/>
    <property type="gene ID" value="Pp3c15_2240"/>
</dbReference>
<name>A0A2K1JBK7_PHYPA</name>
<proteinExistence type="predicted"/>
<dbReference type="Gramene" id="Pp3c15_2240V3.2">
    <property type="protein sequence ID" value="PAC:32927719.CDS.1"/>
    <property type="gene ID" value="Pp3c15_2240"/>
</dbReference>
<dbReference type="EMBL" id="ABEU02000015">
    <property type="protein sequence ID" value="PNR38915.1"/>
    <property type="molecule type" value="Genomic_DNA"/>
</dbReference>
<reference evidence="1 3" key="2">
    <citation type="journal article" date="2018" name="Plant J.">
        <title>The Physcomitrella patens chromosome-scale assembly reveals moss genome structure and evolution.</title>
        <authorList>
            <person name="Lang D."/>
            <person name="Ullrich K.K."/>
            <person name="Murat F."/>
            <person name="Fuchs J."/>
            <person name="Jenkins J."/>
            <person name="Haas F.B."/>
            <person name="Piednoel M."/>
            <person name="Gundlach H."/>
            <person name="Van Bel M."/>
            <person name="Meyberg R."/>
            <person name="Vives C."/>
            <person name="Morata J."/>
            <person name="Symeonidi A."/>
            <person name="Hiss M."/>
            <person name="Muchero W."/>
            <person name="Kamisugi Y."/>
            <person name="Saleh O."/>
            <person name="Blanc G."/>
            <person name="Decker E.L."/>
            <person name="van Gessel N."/>
            <person name="Grimwood J."/>
            <person name="Hayes R.D."/>
            <person name="Graham S.W."/>
            <person name="Gunter L.E."/>
            <person name="McDaniel S.F."/>
            <person name="Hoernstein S.N.W."/>
            <person name="Larsson A."/>
            <person name="Li F.W."/>
            <person name="Perroud P.F."/>
            <person name="Phillips J."/>
            <person name="Ranjan P."/>
            <person name="Rokshar D.S."/>
            <person name="Rothfels C.J."/>
            <person name="Schneider L."/>
            <person name="Shu S."/>
            <person name="Stevenson D.W."/>
            <person name="Thummler F."/>
            <person name="Tillich M."/>
            <person name="Villarreal Aguilar J.C."/>
            <person name="Widiez T."/>
            <person name="Wong G.K."/>
            <person name="Wymore A."/>
            <person name="Zhang Y."/>
            <person name="Zimmer A.D."/>
            <person name="Quatrano R.S."/>
            <person name="Mayer K.F.X."/>
            <person name="Goodstein D."/>
            <person name="Casacuberta J.M."/>
            <person name="Vandepoele K."/>
            <person name="Reski R."/>
            <person name="Cuming A.C."/>
            <person name="Tuskan G.A."/>
            <person name="Maumus F."/>
            <person name="Salse J."/>
            <person name="Schmutz J."/>
            <person name="Rensing S.A."/>
        </authorList>
    </citation>
    <scope>NUCLEOTIDE SEQUENCE [LARGE SCALE GENOMIC DNA]</scope>
    <source>
        <strain evidence="2 3">cv. Gransden 2004</strain>
    </source>
</reference>
<reference evidence="1 3" key="1">
    <citation type="journal article" date="2008" name="Science">
        <title>The Physcomitrella genome reveals evolutionary insights into the conquest of land by plants.</title>
        <authorList>
            <person name="Rensing S."/>
            <person name="Lang D."/>
            <person name="Zimmer A."/>
            <person name="Terry A."/>
            <person name="Salamov A."/>
            <person name="Shapiro H."/>
            <person name="Nishiyama T."/>
            <person name="Perroud P.-F."/>
            <person name="Lindquist E."/>
            <person name="Kamisugi Y."/>
            <person name="Tanahashi T."/>
            <person name="Sakakibara K."/>
            <person name="Fujita T."/>
            <person name="Oishi K."/>
            <person name="Shin-I T."/>
            <person name="Kuroki Y."/>
            <person name="Toyoda A."/>
            <person name="Suzuki Y."/>
            <person name="Hashimoto A."/>
            <person name="Yamaguchi K."/>
            <person name="Sugano A."/>
            <person name="Kohara Y."/>
            <person name="Fujiyama A."/>
            <person name="Anterola A."/>
            <person name="Aoki S."/>
            <person name="Ashton N."/>
            <person name="Barbazuk W.B."/>
            <person name="Barker E."/>
            <person name="Bennetzen J."/>
            <person name="Bezanilla M."/>
            <person name="Blankenship R."/>
            <person name="Cho S.H."/>
            <person name="Dutcher S."/>
            <person name="Estelle M."/>
            <person name="Fawcett J.A."/>
            <person name="Gundlach H."/>
            <person name="Hanada K."/>
            <person name="Heyl A."/>
            <person name="Hicks K.A."/>
            <person name="Hugh J."/>
            <person name="Lohr M."/>
            <person name="Mayer K."/>
            <person name="Melkozernov A."/>
            <person name="Murata T."/>
            <person name="Nelson D."/>
            <person name="Pils B."/>
            <person name="Prigge M."/>
            <person name="Reiss B."/>
            <person name="Renner T."/>
            <person name="Rombauts S."/>
            <person name="Rushton P."/>
            <person name="Sanderfoot A."/>
            <person name="Schween G."/>
            <person name="Shiu S.-H."/>
            <person name="Stueber K."/>
            <person name="Theodoulou F.L."/>
            <person name="Tu H."/>
            <person name="Van de Peer Y."/>
            <person name="Verrier P.J."/>
            <person name="Waters E."/>
            <person name="Wood A."/>
            <person name="Yang L."/>
            <person name="Cove D."/>
            <person name="Cuming A."/>
            <person name="Hasebe M."/>
            <person name="Lucas S."/>
            <person name="Mishler D.B."/>
            <person name="Reski R."/>
            <person name="Grigoriev I."/>
            <person name="Quatrano R.S."/>
            <person name="Boore J.L."/>
        </authorList>
    </citation>
    <scope>NUCLEOTIDE SEQUENCE [LARGE SCALE GENOMIC DNA]</scope>
    <source>
        <strain evidence="2 3">cv. Gransden 2004</strain>
    </source>
</reference>
<evidence type="ECO:0000313" key="1">
    <source>
        <dbReference type="EMBL" id="PNR38915.1"/>
    </source>
</evidence>
<dbReference type="InParanoid" id="A0A2K1JBK7"/>
<evidence type="ECO:0000313" key="2">
    <source>
        <dbReference type="EnsemblPlants" id="PAC:32927718.CDS.1"/>
    </source>
</evidence>
<dbReference type="AlphaFoldDB" id="A0A2K1JBK7"/>